<feature type="domain" description="3-hydroxyisobutyrate dehydrogenase-like NAD-binding" evidence="5">
    <location>
        <begin position="164"/>
        <end position="281"/>
    </location>
</feature>
<dbReference type="InterPro" id="IPR006115">
    <property type="entry name" value="6PGDH_NADP-bd"/>
</dbReference>
<dbReference type="KEGG" id="naci:NUH88_12610"/>
<dbReference type="InterPro" id="IPR015815">
    <property type="entry name" value="HIBADH-related"/>
</dbReference>
<gene>
    <name evidence="6" type="ORF">NUH88_12610</name>
</gene>
<dbReference type="EMBL" id="CP102480">
    <property type="protein sequence ID" value="UUX48256.1"/>
    <property type="molecule type" value="Genomic_DNA"/>
</dbReference>
<name>A0A9J7ALA0_9PROT</name>
<dbReference type="Pfam" id="PF14833">
    <property type="entry name" value="NAD_binding_11"/>
    <property type="match status" value="1"/>
</dbReference>
<dbReference type="PANTHER" id="PTHR43060:SF15">
    <property type="entry name" value="3-HYDROXYISOBUTYRATE DEHYDROGENASE-LIKE 1, MITOCHONDRIAL-RELATED"/>
    <property type="match status" value="1"/>
</dbReference>
<reference evidence="6" key="1">
    <citation type="submission" date="2022-08" db="EMBL/GenBank/DDBJ databases">
        <title>Nisaea acidiphila sp. nov., isolated from a marine algal debris and emended description of the genus Nisaea Urios et al. 2008.</title>
        <authorList>
            <person name="Kwon K."/>
        </authorList>
    </citation>
    <scope>NUCLEOTIDE SEQUENCE</scope>
    <source>
        <strain evidence="6">MEBiC11861</strain>
    </source>
</reference>
<dbReference type="AlphaFoldDB" id="A0A9J7ALA0"/>
<evidence type="ECO:0000259" key="5">
    <source>
        <dbReference type="Pfam" id="PF14833"/>
    </source>
</evidence>
<feature type="active site" evidence="3">
    <location>
        <position position="170"/>
    </location>
</feature>
<dbReference type="RefSeq" id="WP_257766764.1">
    <property type="nucleotide sequence ID" value="NZ_CP102480.1"/>
</dbReference>
<evidence type="ECO:0000313" key="7">
    <source>
        <dbReference type="Proteomes" id="UP001060336"/>
    </source>
</evidence>
<keyword evidence="7" id="KW-1185">Reference proteome</keyword>
<dbReference type="InterPro" id="IPR013328">
    <property type="entry name" value="6PGD_dom2"/>
</dbReference>
<dbReference type="Gene3D" id="3.40.50.720">
    <property type="entry name" value="NAD(P)-binding Rossmann-like Domain"/>
    <property type="match status" value="1"/>
</dbReference>
<dbReference type="PIRSF" id="PIRSF000103">
    <property type="entry name" value="HIBADH"/>
    <property type="match status" value="1"/>
</dbReference>
<dbReference type="InterPro" id="IPR029154">
    <property type="entry name" value="HIBADH-like_NADP-bd"/>
</dbReference>
<dbReference type="SUPFAM" id="SSF48179">
    <property type="entry name" value="6-phosphogluconate dehydrogenase C-terminal domain-like"/>
    <property type="match status" value="1"/>
</dbReference>
<dbReference type="InterPro" id="IPR036291">
    <property type="entry name" value="NAD(P)-bd_dom_sf"/>
</dbReference>
<evidence type="ECO:0000313" key="6">
    <source>
        <dbReference type="EMBL" id="UUX48256.1"/>
    </source>
</evidence>
<protein>
    <submittedName>
        <fullName evidence="6">NAD(P)-dependent oxidoreductase</fullName>
    </submittedName>
</protein>
<dbReference type="Proteomes" id="UP001060336">
    <property type="component" value="Chromosome"/>
</dbReference>
<dbReference type="GO" id="GO:0050661">
    <property type="term" value="F:NADP binding"/>
    <property type="evidence" value="ECO:0007669"/>
    <property type="project" value="InterPro"/>
</dbReference>
<dbReference type="PANTHER" id="PTHR43060">
    <property type="entry name" value="3-HYDROXYISOBUTYRATE DEHYDROGENASE-LIKE 1, MITOCHONDRIAL-RELATED"/>
    <property type="match status" value="1"/>
</dbReference>
<dbReference type="GO" id="GO:0051287">
    <property type="term" value="F:NAD binding"/>
    <property type="evidence" value="ECO:0007669"/>
    <property type="project" value="InterPro"/>
</dbReference>
<proteinExistence type="predicted"/>
<dbReference type="SUPFAM" id="SSF51735">
    <property type="entry name" value="NAD(P)-binding Rossmann-fold domains"/>
    <property type="match status" value="1"/>
</dbReference>
<organism evidence="6 7">
    <name type="scientific">Nisaea acidiphila</name>
    <dbReference type="NCBI Taxonomy" id="1862145"/>
    <lineage>
        <taxon>Bacteria</taxon>
        <taxon>Pseudomonadati</taxon>
        <taxon>Pseudomonadota</taxon>
        <taxon>Alphaproteobacteria</taxon>
        <taxon>Rhodospirillales</taxon>
        <taxon>Thalassobaculaceae</taxon>
        <taxon>Nisaea</taxon>
    </lineage>
</organism>
<evidence type="ECO:0000256" key="1">
    <source>
        <dbReference type="ARBA" id="ARBA00023002"/>
    </source>
</evidence>
<evidence type="ECO:0000256" key="3">
    <source>
        <dbReference type="PIRSR" id="PIRSR000103-1"/>
    </source>
</evidence>
<sequence length="303" mass="31867">MTPNVAFLGIGRMGLGMATNIARAGFPLTVWNRTPGKSESLVTHHAVIAESAAEAVAEADIVCACVTDAAAVREILFDRGVAEAMKPGAIFCDLSSIAPQAEQEFDTELTRLGLRHIDAPVSGGTQGAELGSLAIMVGGEKDTFVEATPVLAAMGRPFRVGPCGAGQLTKLCNQVIVAISIAGLSESMLLAEAGGANPASVRDALRGGFAESRVLQEHGGRILERNWSPGAPVRNMLKDLDTVLTAAKDCGLELPFLSLARDFYNQLSTRGFAEHDQTALLLELERRNAPHRVGEKPDSGPDA</sequence>
<dbReference type="Gene3D" id="1.10.1040.10">
    <property type="entry name" value="N-(1-d-carboxylethyl)-l-norvaline Dehydrogenase, domain 2"/>
    <property type="match status" value="1"/>
</dbReference>
<evidence type="ECO:0000259" key="4">
    <source>
        <dbReference type="Pfam" id="PF03446"/>
    </source>
</evidence>
<feature type="domain" description="6-phosphogluconate dehydrogenase NADP-binding" evidence="4">
    <location>
        <begin position="4"/>
        <end position="156"/>
    </location>
</feature>
<accession>A0A9J7ALA0</accession>
<evidence type="ECO:0000256" key="2">
    <source>
        <dbReference type="ARBA" id="ARBA00023027"/>
    </source>
</evidence>
<keyword evidence="2" id="KW-0520">NAD</keyword>
<dbReference type="GO" id="GO:0016491">
    <property type="term" value="F:oxidoreductase activity"/>
    <property type="evidence" value="ECO:0007669"/>
    <property type="project" value="UniProtKB-KW"/>
</dbReference>
<dbReference type="Pfam" id="PF03446">
    <property type="entry name" value="NAD_binding_2"/>
    <property type="match status" value="1"/>
</dbReference>
<keyword evidence="1" id="KW-0560">Oxidoreductase</keyword>
<dbReference type="InterPro" id="IPR008927">
    <property type="entry name" value="6-PGluconate_DH-like_C_sf"/>
</dbReference>